<name>A0AAD6Y1B7_9AGAR</name>
<dbReference type="EMBL" id="JARJCN010000003">
    <property type="protein sequence ID" value="KAJ7102561.1"/>
    <property type="molecule type" value="Genomic_DNA"/>
</dbReference>
<comment type="caution">
    <text evidence="2">The sequence shown here is derived from an EMBL/GenBank/DDBJ whole genome shotgun (WGS) entry which is preliminary data.</text>
</comment>
<dbReference type="Proteomes" id="UP001222325">
    <property type="component" value="Unassembled WGS sequence"/>
</dbReference>
<gene>
    <name evidence="2" type="ORF">B0H15DRAFT_815178</name>
</gene>
<evidence type="ECO:0000313" key="3">
    <source>
        <dbReference type="Proteomes" id="UP001222325"/>
    </source>
</evidence>
<accession>A0AAD6Y1B7</accession>
<organism evidence="2 3">
    <name type="scientific">Mycena belliarum</name>
    <dbReference type="NCBI Taxonomy" id="1033014"/>
    <lineage>
        <taxon>Eukaryota</taxon>
        <taxon>Fungi</taxon>
        <taxon>Dikarya</taxon>
        <taxon>Basidiomycota</taxon>
        <taxon>Agaricomycotina</taxon>
        <taxon>Agaricomycetes</taxon>
        <taxon>Agaricomycetidae</taxon>
        <taxon>Agaricales</taxon>
        <taxon>Marasmiineae</taxon>
        <taxon>Mycenaceae</taxon>
        <taxon>Mycena</taxon>
    </lineage>
</organism>
<keyword evidence="1" id="KW-0732">Signal</keyword>
<evidence type="ECO:0000256" key="1">
    <source>
        <dbReference type="SAM" id="SignalP"/>
    </source>
</evidence>
<keyword evidence="3" id="KW-1185">Reference proteome</keyword>
<sequence>MTGCTYLSLFSFVYLTFFTQVHSIDVVYNKSWHLQRVGISEKSGQTETEENQCTSGFIRTYTERSVFDEVVHSGVASCLSLETMKLLTASSQMRDTAHIAHPNMW</sequence>
<feature type="chain" id="PRO_5041933576" description="Secreted protein" evidence="1">
    <location>
        <begin position="24"/>
        <end position="105"/>
    </location>
</feature>
<proteinExistence type="predicted"/>
<dbReference type="AlphaFoldDB" id="A0AAD6Y1B7"/>
<feature type="signal peptide" evidence="1">
    <location>
        <begin position="1"/>
        <end position="23"/>
    </location>
</feature>
<protein>
    <recommendedName>
        <fullName evidence="4">Secreted protein</fullName>
    </recommendedName>
</protein>
<evidence type="ECO:0000313" key="2">
    <source>
        <dbReference type="EMBL" id="KAJ7102561.1"/>
    </source>
</evidence>
<reference evidence="2" key="1">
    <citation type="submission" date="2023-03" db="EMBL/GenBank/DDBJ databases">
        <title>Massive genome expansion in bonnet fungi (Mycena s.s.) driven by repeated elements and novel gene families across ecological guilds.</title>
        <authorList>
            <consortium name="Lawrence Berkeley National Laboratory"/>
            <person name="Harder C.B."/>
            <person name="Miyauchi S."/>
            <person name="Viragh M."/>
            <person name="Kuo A."/>
            <person name="Thoen E."/>
            <person name="Andreopoulos B."/>
            <person name="Lu D."/>
            <person name="Skrede I."/>
            <person name="Drula E."/>
            <person name="Henrissat B."/>
            <person name="Morin E."/>
            <person name="Kohler A."/>
            <person name="Barry K."/>
            <person name="LaButti K."/>
            <person name="Morin E."/>
            <person name="Salamov A."/>
            <person name="Lipzen A."/>
            <person name="Mereny Z."/>
            <person name="Hegedus B."/>
            <person name="Baldrian P."/>
            <person name="Stursova M."/>
            <person name="Weitz H."/>
            <person name="Taylor A."/>
            <person name="Grigoriev I.V."/>
            <person name="Nagy L.G."/>
            <person name="Martin F."/>
            <person name="Kauserud H."/>
        </authorList>
    </citation>
    <scope>NUCLEOTIDE SEQUENCE</scope>
    <source>
        <strain evidence="2">CBHHK173m</strain>
    </source>
</reference>
<evidence type="ECO:0008006" key="4">
    <source>
        <dbReference type="Google" id="ProtNLM"/>
    </source>
</evidence>